<dbReference type="Proteomes" id="UP000791440">
    <property type="component" value="Unassembled WGS sequence"/>
</dbReference>
<protein>
    <recommendedName>
        <fullName evidence="2">Reverse transcriptase domain-containing protein</fullName>
    </recommendedName>
</protein>
<dbReference type="Pfam" id="PF00078">
    <property type="entry name" value="RVT_1"/>
    <property type="match status" value="1"/>
</dbReference>
<keyword evidence="1" id="KW-1133">Transmembrane helix</keyword>
<keyword evidence="1" id="KW-0472">Membrane</keyword>
<dbReference type="AlphaFoldDB" id="A0A921YN15"/>
<reference evidence="3" key="2">
    <citation type="submission" date="2020-12" db="EMBL/GenBank/DDBJ databases">
        <authorList>
            <person name="Kanost M."/>
        </authorList>
    </citation>
    <scope>NUCLEOTIDE SEQUENCE</scope>
</reference>
<sequence>MHFSSVYEINTHTKFVDENVSNTCDFVIDMKHIKSVVQKLNISKGVGPDNIPPLFIRKTVNNLLVPLKAIFNKSLTSGIFPNKWKEARIVPIFKNGKKDLVLNYRPISILSTFAKIFEVLVYPYVYNLVKNQISPHQHGFMLKRSTNSNLLNYIDDVALAVDAGYQVDAIYTDFSKAFDKVNHTLLLKKLNHFGVNGKMLGWCKSYLENRSSVVVIDGYKSKSFVASSCVPQGSNLGPLFSMFMSMILLSYLNILNITYLLTT</sequence>
<keyword evidence="1" id="KW-0812">Transmembrane</keyword>
<dbReference type="PROSITE" id="PS50878">
    <property type="entry name" value="RT_POL"/>
    <property type="match status" value="1"/>
</dbReference>
<feature type="domain" description="Reverse transcriptase" evidence="2">
    <location>
        <begin position="73"/>
        <end position="263"/>
    </location>
</feature>
<dbReference type="PANTHER" id="PTHR19446">
    <property type="entry name" value="REVERSE TRANSCRIPTASES"/>
    <property type="match status" value="1"/>
</dbReference>
<dbReference type="InterPro" id="IPR000477">
    <property type="entry name" value="RT_dom"/>
</dbReference>
<reference evidence="3" key="1">
    <citation type="journal article" date="2016" name="Insect Biochem. Mol. Biol.">
        <title>Multifaceted biological insights from a draft genome sequence of the tobacco hornworm moth, Manduca sexta.</title>
        <authorList>
            <person name="Kanost M.R."/>
            <person name="Arrese E.L."/>
            <person name="Cao X."/>
            <person name="Chen Y.R."/>
            <person name="Chellapilla S."/>
            <person name="Goldsmith M.R."/>
            <person name="Grosse-Wilde E."/>
            <person name="Heckel D.G."/>
            <person name="Herndon N."/>
            <person name="Jiang H."/>
            <person name="Papanicolaou A."/>
            <person name="Qu J."/>
            <person name="Soulages J.L."/>
            <person name="Vogel H."/>
            <person name="Walters J."/>
            <person name="Waterhouse R.M."/>
            <person name="Ahn S.J."/>
            <person name="Almeida F.C."/>
            <person name="An C."/>
            <person name="Aqrawi P."/>
            <person name="Bretschneider A."/>
            <person name="Bryant W.B."/>
            <person name="Bucks S."/>
            <person name="Chao H."/>
            <person name="Chevignon G."/>
            <person name="Christen J.M."/>
            <person name="Clarke D.F."/>
            <person name="Dittmer N.T."/>
            <person name="Ferguson L.C.F."/>
            <person name="Garavelou S."/>
            <person name="Gordon K.H.J."/>
            <person name="Gunaratna R.T."/>
            <person name="Han Y."/>
            <person name="Hauser F."/>
            <person name="He Y."/>
            <person name="Heidel-Fischer H."/>
            <person name="Hirsh A."/>
            <person name="Hu Y."/>
            <person name="Jiang H."/>
            <person name="Kalra D."/>
            <person name="Klinner C."/>
            <person name="Konig C."/>
            <person name="Kovar C."/>
            <person name="Kroll A.R."/>
            <person name="Kuwar S.S."/>
            <person name="Lee S.L."/>
            <person name="Lehman R."/>
            <person name="Li K."/>
            <person name="Li Z."/>
            <person name="Liang H."/>
            <person name="Lovelace S."/>
            <person name="Lu Z."/>
            <person name="Mansfield J.H."/>
            <person name="McCulloch K.J."/>
            <person name="Mathew T."/>
            <person name="Morton B."/>
            <person name="Muzny D.M."/>
            <person name="Neunemann D."/>
            <person name="Ongeri F."/>
            <person name="Pauchet Y."/>
            <person name="Pu L.L."/>
            <person name="Pyrousis I."/>
            <person name="Rao X.J."/>
            <person name="Redding A."/>
            <person name="Roesel C."/>
            <person name="Sanchez-Gracia A."/>
            <person name="Schaack S."/>
            <person name="Shukla A."/>
            <person name="Tetreau G."/>
            <person name="Wang Y."/>
            <person name="Xiong G.H."/>
            <person name="Traut W."/>
            <person name="Walsh T.K."/>
            <person name="Worley K.C."/>
            <person name="Wu D."/>
            <person name="Wu W."/>
            <person name="Wu Y.Q."/>
            <person name="Zhang X."/>
            <person name="Zou Z."/>
            <person name="Zucker H."/>
            <person name="Briscoe A.D."/>
            <person name="Burmester T."/>
            <person name="Clem R.J."/>
            <person name="Feyereisen R."/>
            <person name="Grimmelikhuijzen C.J.P."/>
            <person name="Hamodrakas S.J."/>
            <person name="Hansson B.S."/>
            <person name="Huguet E."/>
            <person name="Jermiin L.S."/>
            <person name="Lan Q."/>
            <person name="Lehman H.K."/>
            <person name="Lorenzen M."/>
            <person name="Merzendorfer H."/>
            <person name="Michalopoulos I."/>
            <person name="Morton D.B."/>
            <person name="Muthukrishnan S."/>
            <person name="Oakeshott J.G."/>
            <person name="Palmer W."/>
            <person name="Park Y."/>
            <person name="Passarelli A.L."/>
            <person name="Rozas J."/>
            <person name="Schwartz L.M."/>
            <person name="Smith W."/>
            <person name="Southgate A."/>
            <person name="Vilcinskas A."/>
            <person name="Vogt R."/>
            <person name="Wang P."/>
            <person name="Werren J."/>
            <person name="Yu X.Q."/>
            <person name="Zhou J.J."/>
            <person name="Brown S.J."/>
            <person name="Scherer S.E."/>
            <person name="Richards S."/>
            <person name="Blissard G.W."/>
        </authorList>
    </citation>
    <scope>NUCLEOTIDE SEQUENCE</scope>
</reference>
<comment type="caution">
    <text evidence="3">The sequence shown here is derived from an EMBL/GenBank/DDBJ whole genome shotgun (WGS) entry which is preliminary data.</text>
</comment>
<evidence type="ECO:0000256" key="1">
    <source>
        <dbReference type="SAM" id="Phobius"/>
    </source>
</evidence>
<feature type="transmembrane region" description="Helical" evidence="1">
    <location>
        <begin position="239"/>
        <end position="261"/>
    </location>
</feature>
<evidence type="ECO:0000259" key="2">
    <source>
        <dbReference type="PROSITE" id="PS50878"/>
    </source>
</evidence>
<evidence type="ECO:0000313" key="4">
    <source>
        <dbReference type="Proteomes" id="UP000791440"/>
    </source>
</evidence>
<organism evidence="3 4">
    <name type="scientific">Manduca sexta</name>
    <name type="common">Tobacco hawkmoth</name>
    <name type="synonym">Tobacco hornworm</name>
    <dbReference type="NCBI Taxonomy" id="7130"/>
    <lineage>
        <taxon>Eukaryota</taxon>
        <taxon>Metazoa</taxon>
        <taxon>Ecdysozoa</taxon>
        <taxon>Arthropoda</taxon>
        <taxon>Hexapoda</taxon>
        <taxon>Insecta</taxon>
        <taxon>Pterygota</taxon>
        <taxon>Neoptera</taxon>
        <taxon>Endopterygota</taxon>
        <taxon>Lepidoptera</taxon>
        <taxon>Glossata</taxon>
        <taxon>Ditrysia</taxon>
        <taxon>Bombycoidea</taxon>
        <taxon>Sphingidae</taxon>
        <taxon>Sphinginae</taxon>
        <taxon>Sphingini</taxon>
        <taxon>Manduca</taxon>
    </lineage>
</organism>
<accession>A0A921YN15</accession>
<proteinExistence type="predicted"/>
<dbReference type="EMBL" id="JH668287">
    <property type="protein sequence ID" value="KAG6441632.1"/>
    <property type="molecule type" value="Genomic_DNA"/>
</dbReference>
<keyword evidence="4" id="KW-1185">Reference proteome</keyword>
<evidence type="ECO:0000313" key="3">
    <source>
        <dbReference type="EMBL" id="KAG6441632.1"/>
    </source>
</evidence>
<name>A0A921YN15_MANSE</name>
<gene>
    <name evidence="3" type="ORF">O3G_MSEX001902</name>
</gene>